<keyword evidence="2" id="KW-0472">Membrane</keyword>
<gene>
    <name evidence="3" type="ORF">C6P40_003613</name>
</gene>
<evidence type="ECO:0000313" key="4">
    <source>
        <dbReference type="Proteomes" id="UP000697127"/>
    </source>
</evidence>
<reference evidence="3" key="1">
    <citation type="submission" date="2020-11" db="EMBL/GenBank/DDBJ databases">
        <title>Kefir isolates.</title>
        <authorList>
            <person name="Marcisauskas S."/>
            <person name="Kim Y."/>
            <person name="Blasche S."/>
        </authorList>
    </citation>
    <scope>NUCLEOTIDE SEQUENCE</scope>
    <source>
        <strain evidence="3">Olga-1</strain>
    </source>
</reference>
<protein>
    <submittedName>
        <fullName evidence="3">Uncharacterized protein</fullName>
    </submittedName>
</protein>
<keyword evidence="2" id="KW-0812">Transmembrane</keyword>
<name>A0A9P6WGY6_9ASCO</name>
<keyword evidence="4" id="KW-1185">Reference proteome</keyword>
<evidence type="ECO:0000256" key="2">
    <source>
        <dbReference type="SAM" id="Phobius"/>
    </source>
</evidence>
<keyword evidence="2" id="KW-1133">Transmembrane helix</keyword>
<organism evidence="3 4">
    <name type="scientific">Pichia californica</name>
    <dbReference type="NCBI Taxonomy" id="460514"/>
    <lineage>
        <taxon>Eukaryota</taxon>
        <taxon>Fungi</taxon>
        <taxon>Dikarya</taxon>
        <taxon>Ascomycota</taxon>
        <taxon>Saccharomycotina</taxon>
        <taxon>Pichiomycetes</taxon>
        <taxon>Pichiales</taxon>
        <taxon>Pichiaceae</taxon>
        <taxon>Pichia</taxon>
    </lineage>
</organism>
<feature type="compositionally biased region" description="Acidic residues" evidence="1">
    <location>
        <begin position="616"/>
        <end position="625"/>
    </location>
</feature>
<feature type="transmembrane region" description="Helical" evidence="2">
    <location>
        <begin position="230"/>
        <end position="252"/>
    </location>
</feature>
<dbReference type="Proteomes" id="UP000697127">
    <property type="component" value="Unassembled WGS sequence"/>
</dbReference>
<comment type="caution">
    <text evidence="3">The sequence shown here is derived from an EMBL/GenBank/DDBJ whole genome shotgun (WGS) entry which is preliminary data.</text>
</comment>
<sequence>MIRLDTNSWTTSLAISQVQPSPFYKSSSLQINSNTQALFGGITSQNKMVSMMEIPVWQYNSWAERPAITTLSTETIEERTGSLMLPVFSQFNDFTSNQTLTNFEVSSVFMMGGKTSENNDAFPQFASLNVSTNIWQWQDLSNTVSLANNNNSKLLSLDSIIAAGMIYDTLITIKNSSSKSNFSKRSTDLDYIIHLYNSTSLESVSSIDYKYSSSSSTVLIVSHSSKSLTIALSVIIPILVIIILACLLAWLYKRYKKKKEDERHEKEVKEIVDFYEHQHKQLSELTFSSYDSDYKSNGSDYNFENSDDQSLNSWRKKRHDFEQQKNLYNVIRPRIDSMINLNSGGSIRRSLSVASNFISQSLKRNNSTQSSIATFITAKTNINNDELEKEKMEDNTYDFNDSDINYYSNSTSENPFQNDLYTIHSDSDVLPSTLIRPPPAVPKHTDLLTFPNRTSSTLNHIPEDASISTFHSQNLGFIPMKQAYSPQQSYMKHLSQTFSIDSSSLTNSSSIYTKLSKRPLSMSSGSISSNNNFHNNKTISHINSQYSEDSLTQKISQNDHSDTGSISEDELNNMEVQVLVGSKRRTKLRVVNPDNIEEDEQQGQQRQQNKSKQDNEQDPFVDESIIEEKPR</sequence>
<proteinExistence type="predicted"/>
<evidence type="ECO:0000256" key="1">
    <source>
        <dbReference type="SAM" id="MobiDB-lite"/>
    </source>
</evidence>
<dbReference type="EMBL" id="PUHW01000412">
    <property type="protein sequence ID" value="KAG0686666.1"/>
    <property type="molecule type" value="Genomic_DNA"/>
</dbReference>
<dbReference type="AlphaFoldDB" id="A0A9P6WGY6"/>
<evidence type="ECO:0000313" key="3">
    <source>
        <dbReference type="EMBL" id="KAG0686666.1"/>
    </source>
</evidence>
<feature type="non-terminal residue" evidence="3">
    <location>
        <position position="631"/>
    </location>
</feature>
<feature type="region of interest" description="Disordered" evidence="1">
    <location>
        <begin position="585"/>
        <end position="631"/>
    </location>
</feature>
<accession>A0A9P6WGY6</accession>